<evidence type="ECO:0000256" key="4">
    <source>
        <dbReference type="ARBA" id="ARBA00022692"/>
    </source>
</evidence>
<dbReference type="InterPro" id="IPR023214">
    <property type="entry name" value="HAD_sf"/>
</dbReference>
<evidence type="ECO:0000256" key="9">
    <source>
        <dbReference type="ARBA" id="ARBA00022989"/>
    </source>
</evidence>
<keyword evidence="3" id="KW-0813">Transport</keyword>
<keyword evidence="9 11" id="KW-1133">Transmembrane helix</keyword>
<organism evidence="14 15">
    <name type="scientific">Pseudidiomarina indica</name>
    <dbReference type="NCBI Taxonomy" id="1159017"/>
    <lineage>
        <taxon>Bacteria</taxon>
        <taxon>Pseudomonadati</taxon>
        <taxon>Pseudomonadota</taxon>
        <taxon>Gammaproteobacteria</taxon>
        <taxon>Alteromonadales</taxon>
        <taxon>Idiomarinaceae</taxon>
        <taxon>Pseudidiomarina</taxon>
    </lineage>
</organism>
<dbReference type="Gene3D" id="3.40.50.1000">
    <property type="entry name" value="HAD superfamily/HAD-like"/>
    <property type="match status" value="1"/>
</dbReference>
<dbReference type="SFLD" id="SFLDG00002">
    <property type="entry name" value="C1.7:_P-type_atpase_like"/>
    <property type="match status" value="1"/>
</dbReference>
<feature type="transmembrane region" description="Helical" evidence="11">
    <location>
        <begin position="90"/>
        <end position="107"/>
    </location>
</feature>
<keyword evidence="5 11" id="KW-0479">Metal-binding</keyword>
<dbReference type="Pfam" id="PF00702">
    <property type="entry name" value="Hydrolase"/>
    <property type="match status" value="1"/>
</dbReference>
<evidence type="ECO:0000256" key="2">
    <source>
        <dbReference type="ARBA" id="ARBA00006024"/>
    </source>
</evidence>
<keyword evidence="10 11" id="KW-0472">Membrane</keyword>
<evidence type="ECO:0000259" key="13">
    <source>
        <dbReference type="PROSITE" id="PS50846"/>
    </source>
</evidence>
<feature type="transmembrane region" description="Helical" evidence="11">
    <location>
        <begin position="343"/>
        <end position="365"/>
    </location>
</feature>
<dbReference type="InterPro" id="IPR023298">
    <property type="entry name" value="ATPase_P-typ_TM_dom_sf"/>
</dbReference>
<feature type="compositionally biased region" description="Basic and acidic residues" evidence="12">
    <location>
        <begin position="745"/>
        <end position="761"/>
    </location>
</feature>
<dbReference type="InterPro" id="IPR023299">
    <property type="entry name" value="ATPase_P-typ_cyto_dom_N"/>
</dbReference>
<keyword evidence="6 11" id="KW-0547">Nucleotide-binding</keyword>
<keyword evidence="4 11" id="KW-0812">Transmembrane</keyword>
<dbReference type="AlphaFoldDB" id="A0A1G6DQS3"/>
<dbReference type="PROSITE" id="PS51257">
    <property type="entry name" value="PROKAR_LIPOPROTEIN"/>
    <property type="match status" value="1"/>
</dbReference>
<dbReference type="PROSITE" id="PS00154">
    <property type="entry name" value="ATPASE_E1_E2"/>
    <property type="match status" value="1"/>
</dbReference>
<dbReference type="GO" id="GO:0005524">
    <property type="term" value="F:ATP binding"/>
    <property type="evidence" value="ECO:0007669"/>
    <property type="project" value="UniProtKB-UniRule"/>
</dbReference>
<evidence type="ECO:0000256" key="6">
    <source>
        <dbReference type="ARBA" id="ARBA00022741"/>
    </source>
</evidence>
<name>A0A1G6DQS3_9GAMM</name>
<comment type="similarity">
    <text evidence="2 11">Belongs to the cation transport ATPase (P-type) (TC 3.A.3) family. Type IB subfamily.</text>
</comment>
<dbReference type="GO" id="GO:0055070">
    <property type="term" value="P:copper ion homeostasis"/>
    <property type="evidence" value="ECO:0007669"/>
    <property type="project" value="TreeGrafter"/>
</dbReference>
<dbReference type="GO" id="GO:0043682">
    <property type="term" value="F:P-type divalent copper transporter activity"/>
    <property type="evidence" value="ECO:0007669"/>
    <property type="project" value="TreeGrafter"/>
</dbReference>
<dbReference type="PRINTS" id="PR00943">
    <property type="entry name" value="CUATPASE"/>
</dbReference>
<dbReference type="Proteomes" id="UP000199626">
    <property type="component" value="Unassembled WGS sequence"/>
</dbReference>
<dbReference type="EMBL" id="FMXN01000012">
    <property type="protein sequence ID" value="SDB47524.1"/>
    <property type="molecule type" value="Genomic_DNA"/>
</dbReference>
<evidence type="ECO:0000256" key="8">
    <source>
        <dbReference type="ARBA" id="ARBA00022967"/>
    </source>
</evidence>
<reference evidence="15" key="1">
    <citation type="submission" date="2016-10" db="EMBL/GenBank/DDBJ databases">
        <authorList>
            <person name="Varghese N."/>
            <person name="Submissions S."/>
        </authorList>
    </citation>
    <scope>NUCLEOTIDE SEQUENCE [LARGE SCALE GENOMIC DNA]</scope>
    <source>
        <strain evidence="15">CGMCC 1.10824</strain>
    </source>
</reference>
<dbReference type="InterPro" id="IPR006121">
    <property type="entry name" value="HMA_dom"/>
</dbReference>
<sequence>MAKQHHQLQLVGMSCAGCARSIERALAAVPGVQEVHVNFANEVAAVDATGVAANQLVAAVQAAGYQASVIDHQQPAPEHDPRVVAQRHQFYKFLAAALFSAPLLYTMFAHFSWTQGVYMPDWLMNPWVQMALATPVQFIIGWQFYRGSMTALRQGAANMDVLVALGTSAAYFYSLYLALFGSPEVIQQGLYFETSAVLITLILLGKWFEARAKGRSSAAIQQLLQLQPKTALREVPGAEPEEVDVTRLQRGDIIHIKPGQQVPTDCVVINGDSAVDESMLTGESIPVDKHPGDALIGATINQHGFLRAEVQKLGRDTALAQIIQVVEQAQNSKAPIQRLADRVSAVFVPIVLGVAVLTFVLWFWWLDAGNYRSALEATVAVLVIACPCALGLATPTSIMAGSGRAAQWGILFKQSEGLEVTHQITTMVFDKTGTLTIGKPQLTDVQLQPPAGLTESQLLSSVKAVEQQSEHPLAQAIVKGISESTAGVTIDQFKSHTGMGIAAQVHDTHANLSYSLYVGNIRLMQEFGLSMDAWLPAKEALEQQGKTAMLIGCNDQMVGMVAVADTLRPHAQTELNDLKARGIKLVMLTGDNVRTAHTIAKQVGIDEVIAELLPQHKADHVRQLRERGEFVAMVGDGINDAPALATAQVGIALGSGTDIALESADIALLSPDLRRLNDALYISQKTVSNIRQNLFWAFAYNVLGIPIAASGLLAPWLAGGAMALSSVSVVLNALRLQRLRQPTTQHHESTTEIRKHNDGRS</sequence>
<dbReference type="Gene3D" id="3.30.70.100">
    <property type="match status" value="1"/>
</dbReference>
<dbReference type="PANTHER" id="PTHR43520">
    <property type="entry name" value="ATP7, ISOFORM B"/>
    <property type="match status" value="1"/>
</dbReference>
<dbReference type="InterPro" id="IPR018303">
    <property type="entry name" value="ATPase_P-typ_P_site"/>
</dbReference>
<evidence type="ECO:0000313" key="15">
    <source>
        <dbReference type="Proteomes" id="UP000199626"/>
    </source>
</evidence>
<dbReference type="RefSeq" id="WP_092593763.1">
    <property type="nucleotide sequence ID" value="NZ_FMXN01000012.1"/>
</dbReference>
<dbReference type="Pfam" id="PF00122">
    <property type="entry name" value="E1-E2_ATPase"/>
    <property type="match status" value="1"/>
</dbReference>
<gene>
    <name evidence="14" type="ORF">SAMN02927930_01841</name>
</gene>
<dbReference type="PROSITE" id="PS50846">
    <property type="entry name" value="HMA_2"/>
    <property type="match status" value="1"/>
</dbReference>
<dbReference type="Pfam" id="PF00403">
    <property type="entry name" value="HMA"/>
    <property type="match status" value="1"/>
</dbReference>
<dbReference type="PRINTS" id="PR00119">
    <property type="entry name" value="CATATPASE"/>
</dbReference>
<feature type="transmembrane region" description="Helical" evidence="11">
    <location>
        <begin position="157"/>
        <end position="178"/>
    </location>
</feature>
<dbReference type="PANTHER" id="PTHR43520:SF8">
    <property type="entry name" value="P-TYPE CU(+) TRANSPORTER"/>
    <property type="match status" value="1"/>
</dbReference>
<accession>A0A1G6DQS3</accession>
<dbReference type="SUPFAM" id="SSF81665">
    <property type="entry name" value="Calcium ATPase, transmembrane domain M"/>
    <property type="match status" value="1"/>
</dbReference>
<dbReference type="NCBIfam" id="TIGR01525">
    <property type="entry name" value="ATPase-IB_hvy"/>
    <property type="match status" value="1"/>
</dbReference>
<dbReference type="InterPro" id="IPR008250">
    <property type="entry name" value="ATPase_P-typ_transduc_dom_A_sf"/>
</dbReference>
<dbReference type="SFLD" id="SFLDF00027">
    <property type="entry name" value="p-type_atpase"/>
    <property type="match status" value="1"/>
</dbReference>
<dbReference type="InterPro" id="IPR036412">
    <property type="entry name" value="HAD-like_sf"/>
</dbReference>
<dbReference type="InterPro" id="IPR001757">
    <property type="entry name" value="P_typ_ATPase"/>
</dbReference>
<dbReference type="GO" id="GO:0005507">
    <property type="term" value="F:copper ion binding"/>
    <property type="evidence" value="ECO:0007669"/>
    <property type="project" value="TreeGrafter"/>
</dbReference>
<dbReference type="InterPro" id="IPR044492">
    <property type="entry name" value="P_typ_ATPase_HD_dom"/>
</dbReference>
<dbReference type="PROSITE" id="PS01047">
    <property type="entry name" value="HMA_1"/>
    <property type="match status" value="1"/>
</dbReference>
<evidence type="ECO:0000256" key="7">
    <source>
        <dbReference type="ARBA" id="ARBA00022840"/>
    </source>
</evidence>
<feature type="transmembrane region" description="Helical" evidence="11">
    <location>
        <begin position="190"/>
        <end position="208"/>
    </location>
</feature>
<evidence type="ECO:0000313" key="14">
    <source>
        <dbReference type="EMBL" id="SDB47524.1"/>
    </source>
</evidence>
<dbReference type="InterPro" id="IPR027256">
    <property type="entry name" value="P-typ_ATPase_IB"/>
</dbReference>
<dbReference type="InterPro" id="IPR059000">
    <property type="entry name" value="ATPase_P-type_domA"/>
</dbReference>
<dbReference type="NCBIfam" id="TIGR01494">
    <property type="entry name" value="ATPase_P-type"/>
    <property type="match status" value="1"/>
</dbReference>
<feature type="transmembrane region" description="Helical" evidence="11">
    <location>
        <begin position="377"/>
        <end position="394"/>
    </location>
</feature>
<evidence type="ECO:0000256" key="11">
    <source>
        <dbReference type="RuleBase" id="RU362081"/>
    </source>
</evidence>
<dbReference type="SFLD" id="SFLDS00003">
    <property type="entry name" value="Haloacid_Dehalogenase"/>
    <property type="match status" value="1"/>
</dbReference>
<proteinExistence type="inferred from homology"/>
<dbReference type="SUPFAM" id="SSF81653">
    <property type="entry name" value="Calcium ATPase, transduction domain A"/>
    <property type="match status" value="1"/>
</dbReference>
<dbReference type="InterPro" id="IPR036163">
    <property type="entry name" value="HMA_dom_sf"/>
</dbReference>
<evidence type="ECO:0000256" key="3">
    <source>
        <dbReference type="ARBA" id="ARBA00022448"/>
    </source>
</evidence>
<dbReference type="NCBIfam" id="TIGR01511">
    <property type="entry name" value="ATPase-IB1_Cu"/>
    <property type="match status" value="1"/>
</dbReference>
<feature type="transmembrane region" description="Helical" evidence="11">
    <location>
        <begin position="127"/>
        <end position="145"/>
    </location>
</feature>
<dbReference type="CDD" id="cd00371">
    <property type="entry name" value="HMA"/>
    <property type="match status" value="1"/>
</dbReference>
<evidence type="ECO:0000256" key="10">
    <source>
        <dbReference type="ARBA" id="ARBA00023136"/>
    </source>
</evidence>
<dbReference type="Gene3D" id="2.70.150.10">
    <property type="entry name" value="Calcium-transporting ATPase, cytoplasmic transduction domain A"/>
    <property type="match status" value="1"/>
</dbReference>
<dbReference type="SUPFAM" id="SSF56784">
    <property type="entry name" value="HAD-like"/>
    <property type="match status" value="1"/>
</dbReference>
<keyword evidence="11" id="KW-1003">Cell membrane</keyword>
<dbReference type="GO" id="GO:0016887">
    <property type="term" value="F:ATP hydrolysis activity"/>
    <property type="evidence" value="ECO:0007669"/>
    <property type="project" value="InterPro"/>
</dbReference>
<evidence type="ECO:0000256" key="5">
    <source>
        <dbReference type="ARBA" id="ARBA00022723"/>
    </source>
</evidence>
<feature type="region of interest" description="Disordered" evidence="12">
    <location>
        <begin position="741"/>
        <end position="761"/>
    </location>
</feature>
<dbReference type="STRING" id="1159017.SAMN02927930_01841"/>
<feature type="transmembrane region" description="Helical" evidence="11">
    <location>
        <begin position="693"/>
        <end position="710"/>
    </location>
</feature>
<evidence type="ECO:0000256" key="12">
    <source>
        <dbReference type="SAM" id="MobiDB-lite"/>
    </source>
</evidence>
<dbReference type="GO" id="GO:0005886">
    <property type="term" value="C:plasma membrane"/>
    <property type="evidence" value="ECO:0007669"/>
    <property type="project" value="UniProtKB-SubCell"/>
</dbReference>
<keyword evidence="7 11" id="KW-0067">ATP-binding</keyword>
<dbReference type="GO" id="GO:0012505">
    <property type="term" value="C:endomembrane system"/>
    <property type="evidence" value="ECO:0007669"/>
    <property type="project" value="UniProtKB-SubCell"/>
</dbReference>
<evidence type="ECO:0000256" key="1">
    <source>
        <dbReference type="ARBA" id="ARBA00004127"/>
    </source>
</evidence>
<comment type="subcellular location">
    <subcellularLocation>
        <location evidence="11">Cell membrane</location>
    </subcellularLocation>
    <subcellularLocation>
        <location evidence="1">Endomembrane system</location>
        <topology evidence="1">Multi-pass membrane protein</topology>
    </subcellularLocation>
</comment>
<dbReference type="InterPro" id="IPR017969">
    <property type="entry name" value="Heavy-metal-associated_CS"/>
</dbReference>
<dbReference type="FunFam" id="2.70.150.10:FF:000002">
    <property type="entry name" value="Copper-transporting ATPase 1, putative"/>
    <property type="match status" value="1"/>
</dbReference>
<keyword evidence="15" id="KW-1185">Reference proteome</keyword>
<dbReference type="FunFam" id="3.30.70.100:FF:000001">
    <property type="entry name" value="ATPase copper transporting beta"/>
    <property type="match status" value="1"/>
</dbReference>
<dbReference type="SUPFAM" id="SSF55008">
    <property type="entry name" value="HMA, heavy metal-associated domain"/>
    <property type="match status" value="1"/>
</dbReference>
<dbReference type="CDD" id="cd02094">
    <property type="entry name" value="P-type_ATPase_Cu-like"/>
    <property type="match status" value="1"/>
</dbReference>
<keyword evidence="8" id="KW-1278">Translocase</keyword>
<dbReference type="Gene3D" id="3.40.1110.10">
    <property type="entry name" value="Calcium-transporting ATPase, cytoplasmic domain N"/>
    <property type="match status" value="1"/>
</dbReference>
<protein>
    <submittedName>
        <fullName evidence="14">Cu+-exporting ATPase</fullName>
    </submittedName>
</protein>
<feature type="domain" description="HMA" evidence="13">
    <location>
        <begin position="4"/>
        <end position="68"/>
    </location>
</feature>